<dbReference type="Pfam" id="PF20400">
    <property type="entry name" value="BAR_4"/>
    <property type="match status" value="1"/>
</dbReference>
<proteinExistence type="predicted"/>
<dbReference type="Gene3D" id="2.30.29.30">
    <property type="entry name" value="Pleckstrin-homology domain (PH domain)/Phosphotyrosine-binding domain (PTB)"/>
    <property type="match status" value="1"/>
</dbReference>
<comment type="caution">
    <text evidence="5">The sequence shown here is derived from an EMBL/GenBank/DDBJ whole genome shotgun (WGS) entry which is preliminary data.</text>
</comment>
<gene>
    <name evidence="5" type="ORF">CANINC_002696</name>
</gene>
<feature type="compositionally biased region" description="Low complexity" evidence="3">
    <location>
        <begin position="558"/>
        <end position="568"/>
    </location>
</feature>
<dbReference type="PROSITE" id="PS50003">
    <property type="entry name" value="PH_DOMAIN"/>
    <property type="match status" value="1"/>
</dbReference>
<feature type="compositionally biased region" description="Low complexity" evidence="3">
    <location>
        <begin position="132"/>
        <end position="143"/>
    </location>
</feature>
<dbReference type="EMBL" id="SELW01000417">
    <property type="protein sequence ID" value="TID28104.1"/>
    <property type="molecule type" value="Genomic_DNA"/>
</dbReference>
<dbReference type="InterPro" id="IPR011993">
    <property type="entry name" value="PH-like_dom_sf"/>
</dbReference>
<dbReference type="AlphaFoldDB" id="A0A4T0X0J2"/>
<dbReference type="STRING" id="52247.A0A4T0X0J2"/>
<feature type="region of interest" description="Disordered" evidence="3">
    <location>
        <begin position="129"/>
        <end position="153"/>
    </location>
</feature>
<dbReference type="FunFam" id="2.30.29.30:FF:000328">
    <property type="entry name" value="Phosphatidylinositol 4,5-bisphosphate-binding protein SLM1"/>
    <property type="match status" value="1"/>
</dbReference>
<feature type="compositionally biased region" description="Low complexity" evidence="3">
    <location>
        <begin position="694"/>
        <end position="707"/>
    </location>
</feature>
<dbReference type="CDD" id="cd13311">
    <property type="entry name" value="PH_Slm1"/>
    <property type="match status" value="1"/>
</dbReference>
<dbReference type="SUPFAM" id="SSF50729">
    <property type="entry name" value="PH domain-like"/>
    <property type="match status" value="1"/>
</dbReference>
<feature type="region of interest" description="Disordered" evidence="3">
    <location>
        <begin position="693"/>
        <end position="744"/>
    </location>
</feature>
<sequence>MSLVSQQQLAQNQLQLKQLENQRNKQVQQSKSLVSSISTAQTNSSEVKKPLSQIYSDPLAITIPTNADPPGLLAARFNSWRIIISALSHYLKETVSVNEEVTRQQIRLNHAISFPFLTQGLNGEFYQPLRIPSQNDQPQQSNSIFHSSSKEHDDLNDKNEIELTRKFFLPLGSGSVQDLPTILYQYHSNAALLAQSTVKELNTTIIPRLEDLKRDLLVKIKEIKSLQSDFKNQVNKYQAETARLLSAYVKAIDLANQDSAQQDPKNDPYIIKFALDRSIRRQLTEENYLHEAFINIQTSGKELEKVVYIELQTALTVYAKLLGQQAQNVFDALISKLDSTILTKEPSIEWDAYVEKDRNNFIDMDLPMRRSSEIKYKHQSNPLTYEIRSGWLDRKTKILKSYQRSWYVLTPSYLHEFKSSDRRKDPLPERSLLLSEITVTEHSRKDEKSPNSFHRFVIAYGQSSGLLHKAHKWVFRAESYDLMMAWYNDLKKVTQLPTAVARAAIAAERKQKSRRSLAASSDYVSSSTATSILSNNRKRGVSTATANTEKTETEHDNSTNLTSLTESSIDGLGNRKSTELAQHVTNVSSADMGFLDNNDVVLVPVNPEALGKAASSAAAAATAGAAIGASTAAVATDSKNQIDLDSLNEQHAALARQQALLEQKRRQLLQEQKELEESAKSLTSTMQLAQLNMQRSQSQLHSSLQQSIPSKSLDSQITTTSTSNTGVEELSEKVGELGVNDSLH</sequence>
<accession>A0A4T0X0J2</accession>
<evidence type="ECO:0000259" key="4">
    <source>
        <dbReference type="PROSITE" id="PS50003"/>
    </source>
</evidence>
<protein>
    <recommendedName>
        <fullName evidence="4">PH domain-containing protein</fullName>
    </recommendedName>
</protein>
<dbReference type="Proteomes" id="UP000307173">
    <property type="component" value="Unassembled WGS sequence"/>
</dbReference>
<feature type="compositionally biased region" description="Polar residues" evidence="3">
    <location>
        <begin position="708"/>
        <end position="726"/>
    </location>
</feature>
<dbReference type="PANTHER" id="PTHR31941">
    <property type="entry name" value="CYTOSKELETAL SIGNALING PROTEIN SLM1"/>
    <property type="match status" value="1"/>
</dbReference>
<feature type="coiled-coil region" evidence="2">
    <location>
        <begin position="209"/>
        <end position="240"/>
    </location>
</feature>
<evidence type="ECO:0000256" key="2">
    <source>
        <dbReference type="SAM" id="Coils"/>
    </source>
</evidence>
<evidence type="ECO:0000313" key="5">
    <source>
        <dbReference type="EMBL" id="TID28104.1"/>
    </source>
</evidence>
<keyword evidence="6" id="KW-1185">Reference proteome</keyword>
<dbReference type="InterPro" id="IPR046868">
    <property type="entry name" value="BAR_4"/>
</dbReference>
<keyword evidence="1" id="KW-0597">Phosphoprotein</keyword>
<dbReference type="OrthoDB" id="5598057at2759"/>
<dbReference type="InterPro" id="IPR043453">
    <property type="entry name" value="Slm1_PH"/>
</dbReference>
<evidence type="ECO:0000256" key="1">
    <source>
        <dbReference type="ARBA" id="ARBA00022553"/>
    </source>
</evidence>
<organism evidence="5 6">
    <name type="scientific">Pichia inconspicua</name>
    <dbReference type="NCBI Taxonomy" id="52247"/>
    <lineage>
        <taxon>Eukaryota</taxon>
        <taxon>Fungi</taxon>
        <taxon>Dikarya</taxon>
        <taxon>Ascomycota</taxon>
        <taxon>Saccharomycotina</taxon>
        <taxon>Pichiomycetes</taxon>
        <taxon>Pichiales</taxon>
        <taxon>Pichiaceae</taxon>
        <taxon>Pichia</taxon>
    </lineage>
</organism>
<feature type="region of interest" description="Disordered" evidence="3">
    <location>
        <begin position="534"/>
        <end position="573"/>
    </location>
</feature>
<evidence type="ECO:0000313" key="6">
    <source>
        <dbReference type="Proteomes" id="UP000307173"/>
    </source>
</evidence>
<feature type="domain" description="PH" evidence="4">
    <location>
        <begin position="385"/>
        <end position="495"/>
    </location>
</feature>
<reference evidence="5 6" key="1">
    <citation type="journal article" date="2019" name="Front. Genet.">
        <title>Whole-Genome Sequencing of the Opportunistic Yeast Pathogen Candida inconspicua Uncovers Its Hybrid Origin.</title>
        <authorList>
            <person name="Mixao V."/>
            <person name="Hansen A.P."/>
            <person name="Saus E."/>
            <person name="Boekhout T."/>
            <person name="Lass-Florl C."/>
            <person name="Gabaldon T."/>
        </authorList>
    </citation>
    <scope>NUCLEOTIDE SEQUENCE [LARGE SCALE GENOMIC DNA]</scope>
    <source>
        <strain evidence="5 6">CBS 180</strain>
    </source>
</reference>
<dbReference type="Pfam" id="PF20399">
    <property type="entry name" value="PH_20"/>
    <property type="match status" value="1"/>
</dbReference>
<name>A0A4T0X0J2_9ASCO</name>
<dbReference type="InterPro" id="IPR046869">
    <property type="entry name" value="SLM1/RGC1-like_PH"/>
</dbReference>
<feature type="coiled-coil region" evidence="2">
    <location>
        <begin position="644"/>
        <end position="692"/>
    </location>
</feature>
<dbReference type="PANTHER" id="PTHR31941:SF16">
    <property type="entry name" value="PHOSPHATIDYLINOSITOL 4,5-BISPHOSPHATE-BINDING PROTEIN SLM1-RELATED"/>
    <property type="match status" value="1"/>
</dbReference>
<evidence type="ECO:0000256" key="3">
    <source>
        <dbReference type="SAM" id="MobiDB-lite"/>
    </source>
</evidence>
<dbReference type="SMART" id="SM00233">
    <property type="entry name" value="PH"/>
    <property type="match status" value="1"/>
</dbReference>
<dbReference type="InterPro" id="IPR001849">
    <property type="entry name" value="PH_domain"/>
</dbReference>
<keyword evidence="2" id="KW-0175">Coiled coil</keyword>